<dbReference type="PROSITE" id="PS51037">
    <property type="entry name" value="YEATS"/>
    <property type="match status" value="1"/>
</dbReference>
<proteinExistence type="predicted"/>
<organism evidence="5">
    <name type="scientific">Capitella teleta</name>
    <name type="common">Polychaete worm</name>
    <dbReference type="NCBI Taxonomy" id="283909"/>
    <lineage>
        <taxon>Eukaryota</taxon>
        <taxon>Metazoa</taxon>
        <taxon>Spiralia</taxon>
        <taxon>Lophotrochozoa</taxon>
        <taxon>Annelida</taxon>
        <taxon>Polychaeta</taxon>
        <taxon>Sedentaria</taxon>
        <taxon>Scolecida</taxon>
        <taxon>Capitellidae</taxon>
        <taxon>Capitella</taxon>
    </lineage>
</organism>
<gene>
    <name evidence="5" type="ORF">CAPTEDRAFT_212910</name>
</gene>
<reference evidence="6" key="3">
    <citation type="submission" date="2015-06" db="UniProtKB">
        <authorList>
            <consortium name="EnsemblMetazoa"/>
        </authorList>
    </citation>
    <scope>IDENTIFICATION</scope>
</reference>
<feature type="compositionally biased region" description="Polar residues" evidence="3">
    <location>
        <begin position="717"/>
        <end position="733"/>
    </location>
</feature>
<dbReference type="PANTHER" id="PTHR23195">
    <property type="entry name" value="YEATS DOMAIN"/>
    <property type="match status" value="1"/>
</dbReference>
<dbReference type="Gene3D" id="2.60.40.1970">
    <property type="entry name" value="YEATS domain"/>
    <property type="match status" value="1"/>
</dbReference>
<comment type="subcellular location">
    <subcellularLocation>
        <location evidence="2">Nucleus</location>
    </subcellularLocation>
</comment>
<dbReference type="InterPro" id="IPR055127">
    <property type="entry name" value="YEATS2_3HBD"/>
</dbReference>
<dbReference type="Pfam" id="PF03366">
    <property type="entry name" value="YEATS"/>
    <property type="match status" value="1"/>
</dbReference>
<dbReference type="AlphaFoldDB" id="R7TQR4"/>
<dbReference type="EMBL" id="AMQN01002645">
    <property type="status" value="NOT_ANNOTATED_CDS"/>
    <property type="molecule type" value="Genomic_DNA"/>
</dbReference>
<dbReference type="EMBL" id="KB309773">
    <property type="protein sequence ID" value="ELT93365.1"/>
    <property type="molecule type" value="Genomic_DNA"/>
</dbReference>
<reference evidence="7" key="1">
    <citation type="submission" date="2012-12" db="EMBL/GenBank/DDBJ databases">
        <authorList>
            <person name="Hellsten U."/>
            <person name="Grimwood J."/>
            <person name="Chapman J.A."/>
            <person name="Shapiro H."/>
            <person name="Aerts A."/>
            <person name="Otillar R.P."/>
            <person name="Terry A.Y."/>
            <person name="Boore J.L."/>
            <person name="Simakov O."/>
            <person name="Marletaz F."/>
            <person name="Cho S.-J."/>
            <person name="Edsinger-Gonzales E."/>
            <person name="Havlak P."/>
            <person name="Kuo D.-H."/>
            <person name="Larsson T."/>
            <person name="Lv J."/>
            <person name="Arendt D."/>
            <person name="Savage R."/>
            <person name="Osoegawa K."/>
            <person name="de Jong P."/>
            <person name="Lindberg D.R."/>
            <person name="Seaver E.C."/>
            <person name="Weisblat D.A."/>
            <person name="Putnam N.H."/>
            <person name="Grigoriev I.V."/>
            <person name="Rokhsar D.S."/>
        </authorList>
    </citation>
    <scope>NUCLEOTIDE SEQUENCE</scope>
    <source>
        <strain evidence="7">I ESC-2004</strain>
    </source>
</reference>
<evidence type="ECO:0000256" key="3">
    <source>
        <dbReference type="SAM" id="MobiDB-lite"/>
    </source>
</evidence>
<evidence type="ECO:0000256" key="1">
    <source>
        <dbReference type="ARBA" id="ARBA00023242"/>
    </source>
</evidence>
<evidence type="ECO:0000313" key="7">
    <source>
        <dbReference type="Proteomes" id="UP000014760"/>
    </source>
</evidence>
<feature type="region of interest" description="Disordered" evidence="3">
    <location>
        <begin position="74"/>
        <end position="109"/>
    </location>
</feature>
<dbReference type="Proteomes" id="UP000014760">
    <property type="component" value="Unassembled WGS sequence"/>
</dbReference>
<feature type="compositionally biased region" description="Polar residues" evidence="3">
    <location>
        <begin position="420"/>
        <end position="437"/>
    </location>
</feature>
<dbReference type="EnsemblMetazoa" id="CapteT212910">
    <property type="protein sequence ID" value="CapteP212910"/>
    <property type="gene ID" value="CapteG212910"/>
</dbReference>
<dbReference type="STRING" id="283909.R7TQR4"/>
<dbReference type="InterPro" id="IPR055129">
    <property type="entry name" value="YEATS_dom"/>
</dbReference>
<evidence type="ECO:0000313" key="6">
    <source>
        <dbReference type="EnsemblMetazoa" id="CapteP212910"/>
    </source>
</evidence>
<dbReference type="HOGENOM" id="CLU_327387_0_0_1"/>
<dbReference type="InterPro" id="IPR038704">
    <property type="entry name" value="YEAST_sf"/>
</dbReference>
<evidence type="ECO:0000256" key="2">
    <source>
        <dbReference type="PROSITE-ProRule" id="PRU00376"/>
    </source>
</evidence>
<dbReference type="GO" id="GO:0005634">
    <property type="term" value="C:nucleus"/>
    <property type="evidence" value="ECO:0007669"/>
    <property type="project" value="UniProtKB-SubCell"/>
</dbReference>
<keyword evidence="7" id="KW-1185">Reference proteome</keyword>
<protein>
    <recommendedName>
        <fullName evidence="4">YEATS domain-containing protein</fullName>
    </recommendedName>
</protein>
<feature type="region of interest" description="Disordered" evidence="3">
    <location>
        <begin position="363"/>
        <end position="446"/>
    </location>
</feature>
<dbReference type="OrthoDB" id="1741717at2759"/>
<feature type="compositionally biased region" description="Polar residues" evidence="3">
    <location>
        <begin position="392"/>
        <end position="404"/>
    </location>
</feature>
<sequence>MSGNIVHKIKEATVKKIEDIIRRQFAIELQNKESEIERIDRNLYDSRRLLDHLRACIVSTYYTKAQQTHVQAKIPQNTTPGIHPAIRQHSGKAPRESDKPASSKCLPETTDTKIGVLGDVAMAPKDTSVDKSADQNKGCSTVDLEGGRSRFKVKKRIVIGNISKWIGGEHRDELEHATHKWMMYVRGPRDEPAIDHFVSKVWFFLHPSYRPHDLVEITQPPFHLTRRGWGEFPVRVQLHFKDPRNKKSDVIHNLKLDRTYTGLQTLGSETLIDVELERDSIDSDNGRPSFPDLMRIQPLRPNNTESRIPELPANIGEKLREARLTSADAGYMTPPPEPMSSHPAWPQLNIKCEIPEAGPPCCLTPSDALSSPGASSQNNESDPGWMRVQIKSEPTTPDQNSACSGWTDITHLSTPDKDSQGSVRSSPLSFTSETGSRSNDRVASPANMKITIGEIGSPSRSMASFQIGRMGGTRQVKEEEEEVKEVAAKTPSQMVYMKCQDASGKILLVPQQLLTKTPDGKIKAAAQVGGAKSVVATPPASKVVMTSTPSPIVITPTTRTVSTNVTPSSTKLTTSASPTSSATSPTTSSSKTQTLVLGKGANQAVLTYVLAPNMQQQQNHPRAQLRPQQLISLPRMQGQPQRPLLIQTQDGKVQLLQAMLPRSPAPKPRPGESIIRQQMVLVGGQVRPTASQGSSPQRAPVSLLRPGLVMPRPKIRPSTSGSSLLAKSHSTGQLSLLTDRSQQQTQANQKSLLTAKIGNQTVLIKVEPQAGKEKDLSPWQPEEAEKRTENKHLIFKSIRNQIKKEERKYLFELDELSSMEDLIKLIVKKHPLVLTDKHPEGYKETYSATNLEQFMNWNIGKRRAMEGHEKVLGDQNACA</sequence>
<feature type="compositionally biased region" description="Polar residues" evidence="3">
    <location>
        <begin position="367"/>
        <end position="381"/>
    </location>
</feature>
<feature type="region of interest" description="Disordered" evidence="3">
    <location>
        <begin position="282"/>
        <end position="309"/>
    </location>
</feature>
<feature type="domain" description="YEATS" evidence="4">
    <location>
        <begin position="147"/>
        <end position="314"/>
    </location>
</feature>
<reference evidence="5 7" key="2">
    <citation type="journal article" date="2013" name="Nature">
        <title>Insights into bilaterian evolution from three spiralian genomes.</title>
        <authorList>
            <person name="Simakov O."/>
            <person name="Marletaz F."/>
            <person name="Cho S.J."/>
            <person name="Edsinger-Gonzales E."/>
            <person name="Havlak P."/>
            <person name="Hellsten U."/>
            <person name="Kuo D.H."/>
            <person name="Larsson T."/>
            <person name="Lv J."/>
            <person name="Arendt D."/>
            <person name="Savage R."/>
            <person name="Osoegawa K."/>
            <person name="de Jong P."/>
            <person name="Grimwood J."/>
            <person name="Chapman J.A."/>
            <person name="Shapiro H."/>
            <person name="Aerts A."/>
            <person name="Otillar R.P."/>
            <person name="Terry A.Y."/>
            <person name="Boore J.L."/>
            <person name="Grigoriev I.V."/>
            <person name="Lindberg D.R."/>
            <person name="Seaver E.C."/>
            <person name="Weisblat D.A."/>
            <person name="Putnam N.H."/>
            <person name="Rokhsar D.S."/>
        </authorList>
    </citation>
    <scope>NUCLEOTIDE SEQUENCE</scope>
    <source>
        <strain evidence="5 7">I ESC-2004</strain>
    </source>
</reference>
<evidence type="ECO:0000259" key="4">
    <source>
        <dbReference type="PROSITE" id="PS51037"/>
    </source>
</evidence>
<keyword evidence="1 2" id="KW-0539">Nucleus</keyword>
<name>R7TQR4_CAPTE</name>
<feature type="region of interest" description="Disordered" evidence="3">
    <location>
        <begin position="709"/>
        <end position="733"/>
    </location>
</feature>
<feature type="region of interest" description="Disordered" evidence="3">
    <location>
        <begin position="558"/>
        <end position="594"/>
    </location>
</feature>
<dbReference type="GO" id="GO:0006355">
    <property type="term" value="P:regulation of DNA-templated transcription"/>
    <property type="evidence" value="ECO:0007669"/>
    <property type="project" value="InterPro"/>
</dbReference>
<dbReference type="InterPro" id="IPR005033">
    <property type="entry name" value="YEATS"/>
</dbReference>
<accession>R7TQR4</accession>
<dbReference type="Pfam" id="PF22951">
    <property type="entry name" value="3HBD"/>
    <property type="match status" value="1"/>
</dbReference>
<evidence type="ECO:0000313" key="5">
    <source>
        <dbReference type="EMBL" id="ELT93365.1"/>
    </source>
</evidence>
<dbReference type="CDD" id="cd16907">
    <property type="entry name" value="YEATS_YEATS2_like"/>
    <property type="match status" value="1"/>
</dbReference>